<name>A0A5J9WL81_9POAL</name>
<accession>A0A5J9WL81</accession>
<feature type="compositionally biased region" description="Polar residues" evidence="1">
    <location>
        <begin position="28"/>
        <end position="47"/>
    </location>
</feature>
<organism evidence="2 3">
    <name type="scientific">Eragrostis curvula</name>
    <name type="common">weeping love grass</name>
    <dbReference type="NCBI Taxonomy" id="38414"/>
    <lineage>
        <taxon>Eukaryota</taxon>
        <taxon>Viridiplantae</taxon>
        <taxon>Streptophyta</taxon>
        <taxon>Embryophyta</taxon>
        <taxon>Tracheophyta</taxon>
        <taxon>Spermatophyta</taxon>
        <taxon>Magnoliopsida</taxon>
        <taxon>Liliopsida</taxon>
        <taxon>Poales</taxon>
        <taxon>Poaceae</taxon>
        <taxon>PACMAD clade</taxon>
        <taxon>Chloridoideae</taxon>
        <taxon>Eragrostideae</taxon>
        <taxon>Eragrostidinae</taxon>
        <taxon>Eragrostis</taxon>
    </lineage>
</organism>
<feature type="non-terminal residue" evidence="2">
    <location>
        <position position="1"/>
    </location>
</feature>
<proteinExistence type="predicted"/>
<dbReference type="Proteomes" id="UP000324897">
    <property type="component" value="Chromosome 6"/>
</dbReference>
<keyword evidence="3" id="KW-1185">Reference proteome</keyword>
<sequence>MVSDTARSLLNPFAAPPASADMERNPVFSPSASSAGIDFDNTSASSGDGTKHGIGHTAAMLPTVNIRAHVPVTLEIADPNYSEWRMFFDSVLGKFGITSHVVAATPLIDRDDDWKRIDSCILNCITLHYVCYVHFSFL</sequence>
<dbReference type="AlphaFoldDB" id="A0A5J9WL81"/>
<feature type="region of interest" description="Disordered" evidence="1">
    <location>
        <begin position="13"/>
        <end position="47"/>
    </location>
</feature>
<evidence type="ECO:0000313" key="3">
    <source>
        <dbReference type="Proteomes" id="UP000324897"/>
    </source>
</evidence>
<dbReference type="EMBL" id="RWGY01000002">
    <property type="protein sequence ID" value="TVU48851.1"/>
    <property type="molecule type" value="Genomic_DNA"/>
</dbReference>
<evidence type="ECO:0000256" key="1">
    <source>
        <dbReference type="SAM" id="MobiDB-lite"/>
    </source>
</evidence>
<gene>
    <name evidence="2" type="ORF">EJB05_00132</name>
</gene>
<reference evidence="2 3" key="1">
    <citation type="journal article" date="2019" name="Sci. Rep.">
        <title>A high-quality genome of Eragrostis curvula grass provides insights into Poaceae evolution and supports new strategies to enhance forage quality.</title>
        <authorList>
            <person name="Carballo J."/>
            <person name="Santos B.A.C.M."/>
            <person name="Zappacosta D."/>
            <person name="Garbus I."/>
            <person name="Selva J.P."/>
            <person name="Gallo C.A."/>
            <person name="Diaz A."/>
            <person name="Albertini E."/>
            <person name="Caccamo M."/>
            <person name="Echenique V."/>
        </authorList>
    </citation>
    <scope>NUCLEOTIDE SEQUENCE [LARGE SCALE GENOMIC DNA]</scope>
    <source>
        <strain evidence="3">cv. Victoria</strain>
        <tissue evidence="2">Leaf</tissue>
    </source>
</reference>
<evidence type="ECO:0000313" key="2">
    <source>
        <dbReference type="EMBL" id="TVU48851.1"/>
    </source>
</evidence>
<dbReference type="OrthoDB" id="683612at2759"/>
<dbReference type="Gramene" id="TVU48851">
    <property type="protein sequence ID" value="TVU48851"/>
    <property type="gene ID" value="EJB05_00132"/>
</dbReference>
<protein>
    <submittedName>
        <fullName evidence="2">Uncharacterized protein</fullName>
    </submittedName>
</protein>
<comment type="caution">
    <text evidence="2">The sequence shown here is derived from an EMBL/GenBank/DDBJ whole genome shotgun (WGS) entry which is preliminary data.</text>
</comment>